<name>A0ABD1CFH0_CULPP</name>
<dbReference type="EMBL" id="JBEHCU010012746">
    <property type="protein sequence ID" value="KAL1375139.1"/>
    <property type="molecule type" value="Genomic_DNA"/>
</dbReference>
<sequence>MAARSGRPGCGQQGERSTEKQLKIYGMVLDWMYSSLATSVLIWHRPSATFSFAIEVRMNGSDRRSINSKGGMKGKSTNSGTANSSVSQQLQEIYAKLQKLDDLEKLSKDLLGKLLQLAHRELRQDRLQEEALIKGVKLECPNQHLEVFRGVCGRAGFNAPDDVKEVRLQEQQTCRRSASSVAAIDCTSRKSTQQLFYRLKHKSVCCGGSVYRKVRECR</sequence>
<protein>
    <submittedName>
        <fullName evidence="2">Uncharacterized protein</fullName>
    </submittedName>
</protein>
<evidence type="ECO:0000313" key="2">
    <source>
        <dbReference type="EMBL" id="KAL1375139.1"/>
    </source>
</evidence>
<keyword evidence="3" id="KW-1185">Reference proteome</keyword>
<comment type="caution">
    <text evidence="2">The sequence shown here is derived from an EMBL/GenBank/DDBJ whole genome shotgun (WGS) entry which is preliminary data.</text>
</comment>
<proteinExistence type="predicted"/>
<evidence type="ECO:0000313" key="3">
    <source>
        <dbReference type="Proteomes" id="UP001562425"/>
    </source>
</evidence>
<organism evidence="2 3">
    <name type="scientific">Culex pipiens pipiens</name>
    <name type="common">Northern house mosquito</name>
    <dbReference type="NCBI Taxonomy" id="38569"/>
    <lineage>
        <taxon>Eukaryota</taxon>
        <taxon>Metazoa</taxon>
        <taxon>Ecdysozoa</taxon>
        <taxon>Arthropoda</taxon>
        <taxon>Hexapoda</taxon>
        <taxon>Insecta</taxon>
        <taxon>Pterygota</taxon>
        <taxon>Neoptera</taxon>
        <taxon>Endopterygota</taxon>
        <taxon>Diptera</taxon>
        <taxon>Nematocera</taxon>
        <taxon>Culicoidea</taxon>
        <taxon>Culicidae</taxon>
        <taxon>Culicinae</taxon>
        <taxon>Culicini</taxon>
        <taxon>Culex</taxon>
        <taxon>Culex</taxon>
    </lineage>
</organism>
<feature type="region of interest" description="Disordered" evidence="1">
    <location>
        <begin position="63"/>
        <end position="84"/>
    </location>
</feature>
<accession>A0ABD1CFH0</accession>
<feature type="compositionally biased region" description="Polar residues" evidence="1">
    <location>
        <begin position="75"/>
        <end position="84"/>
    </location>
</feature>
<evidence type="ECO:0000256" key="1">
    <source>
        <dbReference type="SAM" id="MobiDB-lite"/>
    </source>
</evidence>
<dbReference type="AlphaFoldDB" id="A0ABD1CFH0"/>
<dbReference type="Proteomes" id="UP001562425">
    <property type="component" value="Unassembled WGS sequence"/>
</dbReference>
<reference evidence="2 3" key="1">
    <citation type="submission" date="2024-05" db="EMBL/GenBank/DDBJ databases">
        <title>Culex pipiens pipiens assembly and annotation.</title>
        <authorList>
            <person name="Alout H."/>
            <person name="Durand T."/>
        </authorList>
    </citation>
    <scope>NUCLEOTIDE SEQUENCE [LARGE SCALE GENOMIC DNA]</scope>
    <source>
        <strain evidence="2">HA-2024</strain>
        <tissue evidence="2">Whole body</tissue>
    </source>
</reference>
<gene>
    <name evidence="2" type="ORF">pipiens_017675</name>
</gene>